<dbReference type="Pfam" id="PF01935">
    <property type="entry name" value="DUF87"/>
    <property type="match status" value="1"/>
</dbReference>
<proteinExistence type="predicted"/>
<organism evidence="2 3">
    <name type="scientific">Mojavia pulchra JT2-VF2</name>
    <dbReference type="NCBI Taxonomy" id="287848"/>
    <lineage>
        <taxon>Bacteria</taxon>
        <taxon>Bacillati</taxon>
        <taxon>Cyanobacteriota</taxon>
        <taxon>Cyanophyceae</taxon>
        <taxon>Nostocales</taxon>
        <taxon>Nostocaceae</taxon>
    </lineage>
</organism>
<dbReference type="InterPro" id="IPR008571">
    <property type="entry name" value="HerA-like"/>
</dbReference>
<dbReference type="AlphaFoldDB" id="A0A951PV27"/>
<keyword evidence="2" id="KW-0547">Nucleotide-binding</keyword>
<reference evidence="2" key="1">
    <citation type="submission" date="2021-05" db="EMBL/GenBank/DDBJ databases">
        <authorList>
            <person name="Pietrasiak N."/>
            <person name="Ward R."/>
            <person name="Stajich J.E."/>
            <person name="Kurbessoian T."/>
        </authorList>
    </citation>
    <scope>NUCLEOTIDE SEQUENCE</scope>
    <source>
        <strain evidence="2">JT2-VF2</strain>
    </source>
</reference>
<evidence type="ECO:0000313" key="3">
    <source>
        <dbReference type="Proteomes" id="UP000715781"/>
    </source>
</evidence>
<dbReference type="PANTHER" id="PTHR42957">
    <property type="entry name" value="HELICASE MJ1565-RELATED"/>
    <property type="match status" value="1"/>
</dbReference>
<name>A0A951PV27_9NOST</name>
<gene>
    <name evidence="2" type="ORF">KME32_00040</name>
</gene>
<dbReference type="EMBL" id="JAHHHN010000001">
    <property type="protein sequence ID" value="MBW4559545.1"/>
    <property type="molecule type" value="Genomic_DNA"/>
</dbReference>
<accession>A0A951PV27</accession>
<evidence type="ECO:0000259" key="1">
    <source>
        <dbReference type="Pfam" id="PF01935"/>
    </source>
</evidence>
<dbReference type="InterPro" id="IPR027417">
    <property type="entry name" value="P-loop_NTPase"/>
</dbReference>
<reference evidence="2" key="2">
    <citation type="journal article" date="2022" name="Microbiol. Resour. Announc.">
        <title>Metagenome Sequencing to Explore Phylogenomics of Terrestrial Cyanobacteria.</title>
        <authorList>
            <person name="Ward R.D."/>
            <person name="Stajich J.E."/>
            <person name="Johansen J.R."/>
            <person name="Huntemann M."/>
            <person name="Clum A."/>
            <person name="Foster B."/>
            <person name="Foster B."/>
            <person name="Roux S."/>
            <person name="Palaniappan K."/>
            <person name="Varghese N."/>
            <person name="Mukherjee S."/>
            <person name="Reddy T.B.K."/>
            <person name="Daum C."/>
            <person name="Copeland A."/>
            <person name="Chen I.A."/>
            <person name="Ivanova N.N."/>
            <person name="Kyrpides N.C."/>
            <person name="Shapiro N."/>
            <person name="Eloe-Fadrosh E.A."/>
            <person name="Pietrasiak N."/>
        </authorList>
    </citation>
    <scope>NUCLEOTIDE SEQUENCE</scope>
    <source>
        <strain evidence="2">JT2-VF2</strain>
    </source>
</reference>
<sequence length="497" mass="55498">MLSLSREMVTAVCQVLGAEPLDGSGGGKLNKLRYPPQPASSAYRPNSPDIARIVLGELQQKQNRALDIATLSNRPEVNVTVDGHAIVTRHLAILAMTGAGKSVTARRVIEQLAQKKYPIVIFDPHGDYTGLADVPALEGRVNRYYAQFPIFEEDSETVAQIVSNLGYELTPTMLTRFADVFQAAKSFYIKDKTDEMNQRINWLSQRINKPDLKKFGVQPNLWLIAQMAEAGEAVLRDSDAEEDKKQLEEWGWNGFTGYSKRDIATLEGIKKRTNAAAAALQRMEHTNQKVARSGAKSLPTDRKELVKYNQISVVSLAGYTEEFQATIYSIIADNIFEARVRDDLKLPALLLLEEAHNFAPGKANTPAQQRAINVTRQIAQEGRKFGVGLILISQRPSRLDETTLAMCNSYIIMRMVNPADQNFVRKVIESLGEEEAKMLPDLEVGEAILSGQLTSFPVLVKIKEPESKGEREEKDAFDYLEEAYAEISKKTPKQTRR</sequence>
<dbReference type="Gene3D" id="3.40.50.300">
    <property type="entry name" value="P-loop containing nucleotide triphosphate hydrolases"/>
    <property type="match status" value="2"/>
</dbReference>
<keyword evidence="2" id="KW-0067">ATP-binding</keyword>
<evidence type="ECO:0000313" key="2">
    <source>
        <dbReference type="EMBL" id="MBW4559545.1"/>
    </source>
</evidence>
<comment type="caution">
    <text evidence="2">The sequence shown here is derived from an EMBL/GenBank/DDBJ whole genome shotgun (WGS) entry which is preliminary data.</text>
</comment>
<dbReference type="GO" id="GO:0005524">
    <property type="term" value="F:ATP binding"/>
    <property type="evidence" value="ECO:0007669"/>
    <property type="project" value="UniProtKB-KW"/>
</dbReference>
<feature type="domain" description="Helicase HerA central" evidence="1">
    <location>
        <begin position="68"/>
        <end position="334"/>
    </location>
</feature>
<dbReference type="SUPFAM" id="SSF52540">
    <property type="entry name" value="P-loop containing nucleoside triphosphate hydrolases"/>
    <property type="match status" value="1"/>
</dbReference>
<dbReference type="PANTHER" id="PTHR42957:SF2">
    <property type="entry name" value="HELICASE HERA CENTRAL DOMAIN-CONTAINING PROTEIN"/>
    <property type="match status" value="1"/>
</dbReference>
<dbReference type="Proteomes" id="UP000715781">
    <property type="component" value="Unassembled WGS sequence"/>
</dbReference>
<protein>
    <submittedName>
        <fullName evidence="2">ATP-binding protein</fullName>
    </submittedName>
</protein>
<dbReference type="InterPro" id="IPR002789">
    <property type="entry name" value="HerA_central"/>
</dbReference>